<organism evidence="1 2">
    <name type="scientific">Cohnella soli</name>
    <dbReference type="NCBI Taxonomy" id="425005"/>
    <lineage>
        <taxon>Bacteria</taxon>
        <taxon>Bacillati</taxon>
        <taxon>Bacillota</taxon>
        <taxon>Bacilli</taxon>
        <taxon>Bacillales</taxon>
        <taxon>Paenibacillaceae</taxon>
        <taxon>Cohnella</taxon>
    </lineage>
</organism>
<keyword evidence="2" id="KW-1185">Reference proteome</keyword>
<name>A0ABW0I010_9BACL</name>
<evidence type="ECO:0000313" key="1">
    <source>
        <dbReference type="EMBL" id="MFC5406573.1"/>
    </source>
</evidence>
<sequence length="454" mass="52632">MEHALPILLQMYTNFYSVWSLTPAWLGLAIKYTAAVLWDQLAEGGSKGKSREPDDIKQALLSIQILNTFESSLYMECFICEPFSLDGEGVHGSSDFHRVLNDFYQSFREGYLQRTWGQFVNVFMSDIPGALEAVERVLNGESPSRIKKFEKTIFAKISRSEPIDFWLGVWARIKVFMLSLGYRKDELQHGISILPDRIPILSSTKIGQEKLQKAIQDLFWTTEWYERAKNEVNMYDMLISRPVMRIKNEEKCYVTSFFLILDSLGNFIESSVMGDSRSPVKLSERFREKFISDEFEHRIIERLRMAGYTCGMVETNGIWYTENGEMPLKVKGKKLSGQIDVLAYSPDKQLLVILECKVYELPSSPNQMRNLLNKFGSGDRKKIHKKLDAKLEWVLKSDFFADKELILFRGLMLDRKFPGMYHDDFTVMDPKLFEEVLQELEEVERIPARKDAIG</sequence>
<reference evidence="2" key="1">
    <citation type="journal article" date="2019" name="Int. J. Syst. Evol. Microbiol.">
        <title>The Global Catalogue of Microorganisms (GCM) 10K type strain sequencing project: providing services to taxonomists for standard genome sequencing and annotation.</title>
        <authorList>
            <consortium name="The Broad Institute Genomics Platform"/>
            <consortium name="The Broad Institute Genome Sequencing Center for Infectious Disease"/>
            <person name="Wu L."/>
            <person name="Ma J."/>
        </authorList>
    </citation>
    <scope>NUCLEOTIDE SEQUENCE [LARGE SCALE GENOMIC DNA]</scope>
    <source>
        <strain evidence="2">CGMCC 1.18575</strain>
    </source>
</reference>
<evidence type="ECO:0000313" key="2">
    <source>
        <dbReference type="Proteomes" id="UP001596113"/>
    </source>
</evidence>
<dbReference type="EMBL" id="JBHSMI010000056">
    <property type="protein sequence ID" value="MFC5406573.1"/>
    <property type="molecule type" value="Genomic_DNA"/>
</dbReference>
<gene>
    <name evidence="1" type="ORF">ACFPOF_27895</name>
</gene>
<proteinExistence type="predicted"/>
<protein>
    <submittedName>
        <fullName evidence="1">Uncharacterized protein</fullName>
    </submittedName>
</protein>
<dbReference type="Proteomes" id="UP001596113">
    <property type="component" value="Unassembled WGS sequence"/>
</dbReference>
<dbReference type="RefSeq" id="WP_378138671.1">
    <property type="nucleotide sequence ID" value="NZ_JBHSMI010000056.1"/>
</dbReference>
<comment type="caution">
    <text evidence="1">The sequence shown here is derived from an EMBL/GenBank/DDBJ whole genome shotgun (WGS) entry which is preliminary data.</text>
</comment>
<accession>A0ABW0I010</accession>